<dbReference type="eggNOG" id="COG3153">
    <property type="taxonomic scope" value="Bacteria"/>
</dbReference>
<evidence type="ECO:0000313" key="3">
    <source>
        <dbReference type="Proteomes" id="UP000054869"/>
    </source>
</evidence>
<dbReference type="GO" id="GO:0008080">
    <property type="term" value="F:N-acetyltransferase activity"/>
    <property type="evidence" value="ECO:0007669"/>
    <property type="project" value="InterPro"/>
</dbReference>
<sequence>MIATGILITHPSLSNGKKVMITIDFLKYHPECIASLANIWHEVLGKIWLPDVPIARVEDNLHNHLNSEQLPLTFVAFHNDKPVGMCSLRENDGIRPDLTPWLGSLVVSPPYQKQGIARILIDRIKAKAAEMDFKTLYLFAFDATIPDYYARLGWTTIAEDEFKGHPVTVMETMSTHR</sequence>
<dbReference type="AlphaFoldDB" id="A0A0W0VYD2"/>
<dbReference type="GO" id="GO:0005737">
    <property type="term" value="C:cytoplasm"/>
    <property type="evidence" value="ECO:0007669"/>
    <property type="project" value="TreeGrafter"/>
</dbReference>
<dbReference type="InterPro" id="IPR000182">
    <property type="entry name" value="GNAT_dom"/>
</dbReference>
<dbReference type="EMBL" id="LNYI01000006">
    <property type="protein sequence ID" value="KTD24978.1"/>
    <property type="molecule type" value="Genomic_DNA"/>
</dbReference>
<dbReference type="InterPro" id="IPR039840">
    <property type="entry name" value="NAA80"/>
</dbReference>
<protein>
    <submittedName>
        <fullName evidence="2">GNAT family acetyltransferase</fullName>
    </submittedName>
</protein>
<accession>A0A0W0VYD2</accession>
<dbReference type="PANTHER" id="PTHR13538:SF4">
    <property type="entry name" value="N-ALPHA-ACETYLTRANSFERASE 80"/>
    <property type="match status" value="1"/>
</dbReference>
<evidence type="ECO:0000313" key="2">
    <source>
        <dbReference type="EMBL" id="KTD24978.1"/>
    </source>
</evidence>
<proteinExistence type="predicted"/>
<evidence type="ECO:0000259" key="1">
    <source>
        <dbReference type="PROSITE" id="PS51186"/>
    </source>
</evidence>
<dbReference type="Proteomes" id="UP000054869">
    <property type="component" value="Unassembled WGS sequence"/>
</dbReference>
<keyword evidence="3" id="KW-1185">Reference proteome</keyword>
<gene>
    <name evidence="2" type="ORF">Llan_0283</name>
</gene>
<comment type="caution">
    <text evidence="2">The sequence shown here is derived from an EMBL/GenBank/DDBJ whole genome shotgun (WGS) entry which is preliminary data.</text>
</comment>
<dbReference type="PANTHER" id="PTHR13538">
    <property type="entry name" value="N-ACETYLTRANSFERASE 6"/>
    <property type="match status" value="1"/>
</dbReference>
<feature type="domain" description="N-acetyltransferase" evidence="1">
    <location>
        <begin position="23"/>
        <end position="175"/>
    </location>
</feature>
<dbReference type="CDD" id="cd04301">
    <property type="entry name" value="NAT_SF"/>
    <property type="match status" value="1"/>
</dbReference>
<organism evidence="2 3">
    <name type="scientific">Legionella lansingensis</name>
    <dbReference type="NCBI Taxonomy" id="45067"/>
    <lineage>
        <taxon>Bacteria</taxon>
        <taxon>Pseudomonadati</taxon>
        <taxon>Pseudomonadota</taxon>
        <taxon>Gammaproteobacteria</taxon>
        <taxon>Legionellales</taxon>
        <taxon>Legionellaceae</taxon>
        <taxon>Legionella</taxon>
    </lineage>
</organism>
<name>A0A0W0VYD2_9GAMM</name>
<dbReference type="SUPFAM" id="SSF55729">
    <property type="entry name" value="Acyl-CoA N-acyltransferases (Nat)"/>
    <property type="match status" value="1"/>
</dbReference>
<dbReference type="STRING" id="45067.Llan_0283"/>
<keyword evidence="2" id="KW-0808">Transferase</keyword>
<dbReference type="Pfam" id="PF00583">
    <property type="entry name" value="Acetyltransf_1"/>
    <property type="match status" value="1"/>
</dbReference>
<reference evidence="2 3" key="1">
    <citation type="submission" date="2015-11" db="EMBL/GenBank/DDBJ databases">
        <title>Genomic analysis of 38 Legionella species identifies large and diverse effector repertoires.</title>
        <authorList>
            <person name="Burstein D."/>
            <person name="Amaro F."/>
            <person name="Zusman T."/>
            <person name="Lifshitz Z."/>
            <person name="Cohen O."/>
            <person name="Gilbert J.A."/>
            <person name="Pupko T."/>
            <person name="Shuman H.A."/>
            <person name="Segal G."/>
        </authorList>
    </citation>
    <scope>NUCLEOTIDE SEQUENCE [LARGE SCALE GENOMIC DNA]</scope>
    <source>
        <strain evidence="2 3">ATCC 49751</strain>
    </source>
</reference>
<dbReference type="GO" id="GO:1905502">
    <property type="term" value="F:acetyl-CoA binding"/>
    <property type="evidence" value="ECO:0007669"/>
    <property type="project" value="TreeGrafter"/>
</dbReference>
<dbReference type="InterPro" id="IPR016181">
    <property type="entry name" value="Acyl_CoA_acyltransferase"/>
</dbReference>
<dbReference type="PATRIC" id="fig|45067.4.peg.297"/>
<dbReference type="Gene3D" id="3.40.630.30">
    <property type="match status" value="1"/>
</dbReference>
<dbReference type="PROSITE" id="PS51186">
    <property type="entry name" value="GNAT"/>
    <property type="match status" value="1"/>
</dbReference>